<dbReference type="InterPro" id="IPR010104">
    <property type="entry name" value="TonB_rcpt_bac"/>
</dbReference>
<accession>A0A381NQU3</accession>
<dbReference type="Gene3D" id="2.60.40.1120">
    <property type="entry name" value="Carboxypeptidase-like, regulatory domain"/>
    <property type="match status" value="1"/>
</dbReference>
<gene>
    <name evidence="6" type="ORF">METZ01_LOCUS8707</name>
</gene>
<evidence type="ECO:0000256" key="3">
    <source>
        <dbReference type="ARBA" id="ARBA00023237"/>
    </source>
</evidence>
<sequence>MVFIRNNINNLLIFCTLWIIFPSELSALDNGKIKGLVLDKVTGNPLPYTNVFLDGTSLGSSTDPKGNFLILDVPPGSYTIKIRYIGYKKLDEQIELGEGQVLERQFSMDPEALEGETVNVTVQAQGQKAAINQQLSSKSIVNVVSSARIQELPDANAAESIGRLPGVSVTRVGGEGTKVVIRGVQPKYNAITVDGVRMASSDSDDRSTDLSMISSNMLEGIEVFKTLTADQDADVIGGTVNFKMKEAEGGKDKIKLHFLAQGGNNSLSNANSQYDNYKLVPSLEGRVLQDRLGFFLQANIENRNLTSNSFSASYGNRANDDTNYVTNSIDLSYIPRKKERINVALVLDYRLRDGKISFSNFGNSGTTETINRSESFSIGGNAHYYTTGFSKSIVNMITNALSVEKQFSKFNTSFKISHSYSETENPNNWSVNFYRLPAGINDFYNQVNVKPRDVLGAVIIDPGKTNLNRISSNNNFTPERKFMSSMDIKLPLNYGKNLSAEIKFGGKFRTSTRSHRNETFGTTGTFQSPSERAAALMVREHIGRPGTFFNSDIKLGWFIDTTFTYGDFLEGEYAMHSPLNFEMIEDMMFFCQDTIDAFANEGSPGAYARNNYSSNSFNYHGEELLSAGYIMATINIGQKLTIIPGIRYQGLETTYNGVRGHASQISFYNYDHSDTSITVKHPFWLPNLNIRYKPLSWFDIRLAYSNTISYPDFNTIIPRIHVTSGGGVQWNNYALNPSKSENYDLYFTFYGNKIGLFTLGGFVKKINDLIYPWRFSKPGLEAVPYFLTDRLPNENTNYTIQTYVNNQLMVDVVGLEIDWQTHFWYLPSPLNGLVLNINYTNIKSEAEYPFVFAGATSATNVDTSFTDRLIYQPNHIVNFSLGYDYKGFSILVSMLYQDDVFSGVSQWPQLRSTTAAYKRWDLSLNQSLPWFGLQLYSNLNNINGRYAPMFMKNARDMNVLQMYPKIPRSIEDYGMTAEFGLRLKI</sequence>
<dbReference type="Gene3D" id="2.170.130.10">
    <property type="entry name" value="TonB-dependent receptor, plug domain"/>
    <property type="match status" value="1"/>
</dbReference>
<dbReference type="Pfam" id="PF13715">
    <property type="entry name" value="CarbopepD_reg_2"/>
    <property type="match status" value="1"/>
</dbReference>
<dbReference type="AlphaFoldDB" id="A0A381NQU3"/>
<proteinExistence type="predicted"/>
<evidence type="ECO:0000259" key="4">
    <source>
        <dbReference type="Pfam" id="PF00593"/>
    </source>
</evidence>
<dbReference type="Pfam" id="PF00593">
    <property type="entry name" value="TonB_dep_Rec_b-barrel"/>
    <property type="match status" value="1"/>
</dbReference>
<dbReference type="SUPFAM" id="SSF49464">
    <property type="entry name" value="Carboxypeptidase regulatory domain-like"/>
    <property type="match status" value="1"/>
</dbReference>
<dbReference type="InterPro" id="IPR012910">
    <property type="entry name" value="Plug_dom"/>
</dbReference>
<evidence type="ECO:0008006" key="7">
    <source>
        <dbReference type="Google" id="ProtNLM"/>
    </source>
</evidence>
<name>A0A381NQU3_9ZZZZ</name>
<dbReference type="SUPFAM" id="SSF56935">
    <property type="entry name" value="Porins"/>
    <property type="match status" value="1"/>
</dbReference>
<dbReference type="InterPro" id="IPR000531">
    <property type="entry name" value="Beta-barrel_TonB"/>
</dbReference>
<evidence type="ECO:0000313" key="6">
    <source>
        <dbReference type="EMBL" id="SUZ55853.1"/>
    </source>
</evidence>
<dbReference type="InterPro" id="IPR008969">
    <property type="entry name" value="CarboxyPept-like_regulatory"/>
</dbReference>
<dbReference type="InterPro" id="IPR036942">
    <property type="entry name" value="Beta-barrel_TonB_sf"/>
</dbReference>
<dbReference type="GO" id="GO:0009279">
    <property type="term" value="C:cell outer membrane"/>
    <property type="evidence" value="ECO:0007669"/>
    <property type="project" value="UniProtKB-SubCell"/>
</dbReference>
<reference evidence="6" key="1">
    <citation type="submission" date="2018-05" db="EMBL/GenBank/DDBJ databases">
        <authorList>
            <person name="Lanie J.A."/>
            <person name="Ng W.-L."/>
            <person name="Kazmierczak K.M."/>
            <person name="Andrzejewski T.M."/>
            <person name="Davidsen T.M."/>
            <person name="Wayne K.J."/>
            <person name="Tettelin H."/>
            <person name="Glass J.I."/>
            <person name="Rusch D."/>
            <person name="Podicherti R."/>
            <person name="Tsui H.-C.T."/>
            <person name="Winkler M.E."/>
        </authorList>
    </citation>
    <scope>NUCLEOTIDE SEQUENCE</scope>
</reference>
<evidence type="ECO:0000256" key="2">
    <source>
        <dbReference type="ARBA" id="ARBA00023136"/>
    </source>
</evidence>
<dbReference type="EMBL" id="UINC01000465">
    <property type="protein sequence ID" value="SUZ55853.1"/>
    <property type="molecule type" value="Genomic_DNA"/>
</dbReference>
<feature type="domain" description="TonB-dependent receptor plug" evidence="5">
    <location>
        <begin position="136"/>
        <end position="239"/>
    </location>
</feature>
<feature type="domain" description="TonB-dependent receptor-like beta-barrel" evidence="4">
    <location>
        <begin position="450"/>
        <end position="942"/>
    </location>
</feature>
<dbReference type="NCBIfam" id="TIGR01782">
    <property type="entry name" value="TonB-Xanth-Caul"/>
    <property type="match status" value="1"/>
</dbReference>
<comment type="subcellular location">
    <subcellularLocation>
        <location evidence="1">Cell outer membrane</location>
    </subcellularLocation>
</comment>
<protein>
    <recommendedName>
        <fullName evidence="7">TonB-dependent receptor plug domain-containing protein</fullName>
    </recommendedName>
</protein>
<evidence type="ECO:0000259" key="5">
    <source>
        <dbReference type="Pfam" id="PF07715"/>
    </source>
</evidence>
<organism evidence="6">
    <name type="scientific">marine metagenome</name>
    <dbReference type="NCBI Taxonomy" id="408172"/>
    <lineage>
        <taxon>unclassified sequences</taxon>
        <taxon>metagenomes</taxon>
        <taxon>ecological metagenomes</taxon>
    </lineage>
</organism>
<dbReference type="InterPro" id="IPR037066">
    <property type="entry name" value="Plug_dom_sf"/>
</dbReference>
<dbReference type="PANTHER" id="PTHR40980:SF4">
    <property type="entry name" value="TONB-DEPENDENT RECEPTOR-LIKE BETA-BARREL DOMAIN-CONTAINING PROTEIN"/>
    <property type="match status" value="1"/>
</dbReference>
<dbReference type="Gene3D" id="2.40.170.20">
    <property type="entry name" value="TonB-dependent receptor, beta-barrel domain"/>
    <property type="match status" value="1"/>
</dbReference>
<dbReference type="Pfam" id="PF07715">
    <property type="entry name" value="Plug"/>
    <property type="match status" value="1"/>
</dbReference>
<keyword evidence="2" id="KW-0472">Membrane</keyword>
<keyword evidence="3" id="KW-0998">Cell outer membrane</keyword>
<dbReference type="PANTHER" id="PTHR40980">
    <property type="entry name" value="PLUG DOMAIN-CONTAINING PROTEIN"/>
    <property type="match status" value="1"/>
</dbReference>
<evidence type="ECO:0000256" key="1">
    <source>
        <dbReference type="ARBA" id="ARBA00004442"/>
    </source>
</evidence>